<sequence>MRLAHHGLLIVTLALGGCAPQTQHISETLSVALFGVSDERATVDYAQTLPYASLFASLDNAPHALLVLAWDEPGQHDALALKWISAQQELIVTEAGRITKTVNLVVGNLQHLYASEPDPLSQNLLLDSTPKTWRYQLSWQNTQRHQQPAVSTFIIHPQQEKALPNGTQSLIWVEEQVSLPLTKQRYTNHYWLNPTSGKVIASEQRLGPNGSQLALSIAKPFAGE</sequence>
<protein>
    <submittedName>
        <fullName evidence="1">YjbF family lipoprotein</fullName>
    </submittedName>
</protein>
<dbReference type="Proteomes" id="UP000615796">
    <property type="component" value="Unassembled WGS sequence"/>
</dbReference>
<evidence type="ECO:0000313" key="2">
    <source>
        <dbReference type="Proteomes" id="UP000615796"/>
    </source>
</evidence>
<keyword evidence="2" id="KW-1185">Reference proteome</keyword>
<dbReference type="InterPro" id="IPR021308">
    <property type="entry name" value="GfcB"/>
</dbReference>
<gene>
    <name evidence="1" type="ORF">H8Q88_13335</name>
</gene>
<dbReference type="EMBL" id="JACRUP010000009">
    <property type="protein sequence ID" value="MBC5851888.1"/>
    <property type="molecule type" value="Genomic_DNA"/>
</dbReference>
<name>A0A9X0RAV2_VIBME</name>
<evidence type="ECO:0000313" key="1">
    <source>
        <dbReference type="EMBL" id="MBC5851888.1"/>
    </source>
</evidence>
<accession>A0A9X0RAV2</accession>
<reference evidence="1" key="1">
    <citation type="submission" date="2020-08" db="EMBL/GenBank/DDBJ databases">
        <title>Genome Sequencing and Pan-Genome Analysis of Migratory bird Vibrio Strains, Inner Mongolia.</title>
        <authorList>
            <person name="Zheng L."/>
        </authorList>
    </citation>
    <scope>NUCLEOTIDE SEQUENCE</scope>
    <source>
        <strain evidence="1">M13F</strain>
    </source>
</reference>
<dbReference type="Pfam" id="PF11102">
    <property type="entry name" value="YjbF"/>
    <property type="match status" value="1"/>
</dbReference>
<organism evidence="1 2">
    <name type="scientific">Vibrio metschnikovii</name>
    <dbReference type="NCBI Taxonomy" id="28172"/>
    <lineage>
        <taxon>Bacteria</taxon>
        <taxon>Pseudomonadati</taxon>
        <taxon>Pseudomonadota</taxon>
        <taxon>Gammaproteobacteria</taxon>
        <taxon>Vibrionales</taxon>
        <taxon>Vibrionaceae</taxon>
        <taxon>Vibrio</taxon>
    </lineage>
</organism>
<proteinExistence type="predicted"/>
<dbReference type="PROSITE" id="PS51257">
    <property type="entry name" value="PROKAR_LIPOPROTEIN"/>
    <property type="match status" value="1"/>
</dbReference>
<dbReference type="RefSeq" id="WP_187026462.1">
    <property type="nucleotide sequence ID" value="NZ_CAWQCN010000002.1"/>
</dbReference>
<dbReference type="Gene3D" id="2.40.360.10">
    <property type="entry name" value="YmcC-like"/>
    <property type="match status" value="1"/>
</dbReference>
<dbReference type="InterPro" id="IPR023373">
    <property type="entry name" value="YmcC_sf"/>
</dbReference>
<comment type="caution">
    <text evidence="1">The sequence shown here is derived from an EMBL/GenBank/DDBJ whole genome shotgun (WGS) entry which is preliminary data.</text>
</comment>
<dbReference type="AlphaFoldDB" id="A0A9X0RAV2"/>
<keyword evidence="1" id="KW-0449">Lipoprotein</keyword>
<dbReference type="SUPFAM" id="SSF159270">
    <property type="entry name" value="YmcC-like"/>
    <property type="match status" value="1"/>
</dbReference>